<reference evidence="1 2" key="1">
    <citation type="journal article" date="2018" name="Aquat. Microb. Ecol.">
        <title>Gammaproteobacterial methanotrophs dominate.</title>
        <authorList>
            <person name="Rissanen A.J."/>
            <person name="Saarenheimo J."/>
            <person name="Tiirola M."/>
            <person name="Peura S."/>
            <person name="Aalto S.L."/>
            <person name="Karvinen A."/>
            <person name="Nykanen H."/>
        </authorList>
    </citation>
    <scope>NUCLEOTIDE SEQUENCE [LARGE SCALE GENOMIC DNA]</scope>
    <source>
        <strain evidence="1">AMbin10</strain>
    </source>
</reference>
<organism evidence="1 2">
    <name type="scientific">Candidatus Methylumidiphilus alinenensis</name>
    <dbReference type="NCBI Taxonomy" id="2202197"/>
    <lineage>
        <taxon>Bacteria</taxon>
        <taxon>Pseudomonadati</taxon>
        <taxon>Pseudomonadota</taxon>
        <taxon>Gammaproteobacteria</taxon>
        <taxon>Methylococcales</taxon>
        <taxon>Candidatus Methylumidiphilus</taxon>
    </lineage>
</organism>
<accession>A0A2W4SGW1</accession>
<evidence type="ECO:0000313" key="2">
    <source>
        <dbReference type="Proteomes" id="UP000249396"/>
    </source>
</evidence>
<evidence type="ECO:0000313" key="1">
    <source>
        <dbReference type="EMBL" id="PZN72744.1"/>
    </source>
</evidence>
<name>A0A2W4SGW1_9GAMM</name>
<protein>
    <submittedName>
        <fullName evidence="1">Uncharacterized protein</fullName>
    </submittedName>
</protein>
<proteinExistence type="predicted"/>
<comment type="caution">
    <text evidence="1">The sequence shown here is derived from an EMBL/GenBank/DDBJ whole genome shotgun (WGS) entry which is preliminary data.</text>
</comment>
<gene>
    <name evidence="1" type="ORF">DM484_24010</name>
</gene>
<dbReference type="Proteomes" id="UP000249396">
    <property type="component" value="Unassembled WGS sequence"/>
</dbReference>
<dbReference type="EMBL" id="QJPH01000475">
    <property type="protein sequence ID" value="PZN72744.1"/>
    <property type="molecule type" value="Genomic_DNA"/>
</dbReference>
<sequence>MLNTLETYLTDALRLALPQHVTLITGPALQPAASQVPLVNVAATALYPLHPASDTEDRKREPAFFTQRLALSGNGQRQDFPLPTDGKGELVEVELASGRLARHGDDYWLDNNTVRFYQAPVGEFTVLLKGARAGGYQELSPCRATLEIHAWADEIALADGFLAPSLAAVLGVFADLDRLELVRLEATGLILRLLKPMATVRALERVAVTGDKPLYCSMARCNLQGEWELTLTLGTPPGQGLIKTIESDLQIKV</sequence>
<dbReference type="AlphaFoldDB" id="A0A2W4SGW1"/>